<proteinExistence type="predicted"/>
<dbReference type="Proteomes" id="UP000634136">
    <property type="component" value="Unassembled WGS sequence"/>
</dbReference>
<sequence length="47" mass="5106">MINKATKEGRIQGLKFSSSAQGLTHPFFADDTTIMTSASDAKVFEVQ</sequence>
<keyword evidence="2" id="KW-1185">Reference proteome</keyword>
<dbReference type="EMBL" id="JAAIUW010000008">
    <property type="protein sequence ID" value="KAF7819662.1"/>
    <property type="molecule type" value="Genomic_DNA"/>
</dbReference>
<reference evidence="1" key="1">
    <citation type="submission" date="2020-09" db="EMBL/GenBank/DDBJ databases">
        <title>Genome-Enabled Discovery of Anthraquinone Biosynthesis in Senna tora.</title>
        <authorList>
            <person name="Kang S.-H."/>
            <person name="Pandey R.P."/>
            <person name="Lee C.-M."/>
            <person name="Sim J.-S."/>
            <person name="Jeong J.-T."/>
            <person name="Choi B.-S."/>
            <person name="Jung M."/>
            <person name="Ginzburg D."/>
            <person name="Zhao K."/>
            <person name="Won S.Y."/>
            <person name="Oh T.-J."/>
            <person name="Yu Y."/>
            <person name="Kim N.-H."/>
            <person name="Lee O.R."/>
            <person name="Lee T.-H."/>
            <person name="Bashyal P."/>
            <person name="Kim T.-S."/>
            <person name="Lee W.-H."/>
            <person name="Kawkins C."/>
            <person name="Kim C.-K."/>
            <person name="Kim J.S."/>
            <person name="Ahn B.O."/>
            <person name="Rhee S.Y."/>
            <person name="Sohng J.K."/>
        </authorList>
    </citation>
    <scope>NUCLEOTIDE SEQUENCE</scope>
    <source>
        <tissue evidence="1">Leaf</tissue>
    </source>
</reference>
<dbReference type="AlphaFoldDB" id="A0A834TEM9"/>
<protein>
    <submittedName>
        <fullName evidence="1">Uncharacterized protein</fullName>
    </submittedName>
</protein>
<evidence type="ECO:0000313" key="1">
    <source>
        <dbReference type="EMBL" id="KAF7819662.1"/>
    </source>
</evidence>
<name>A0A834TEM9_9FABA</name>
<evidence type="ECO:0000313" key="2">
    <source>
        <dbReference type="Proteomes" id="UP000634136"/>
    </source>
</evidence>
<accession>A0A834TEM9</accession>
<comment type="caution">
    <text evidence="1">The sequence shown here is derived from an EMBL/GenBank/DDBJ whole genome shotgun (WGS) entry which is preliminary data.</text>
</comment>
<gene>
    <name evidence="1" type="ORF">G2W53_025117</name>
</gene>
<organism evidence="1 2">
    <name type="scientific">Senna tora</name>
    <dbReference type="NCBI Taxonomy" id="362788"/>
    <lineage>
        <taxon>Eukaryota</taxon>
        <taxon>Viridiplantae</taxon>
        <taxon>Streptophyta</taxon>
        <taxon>Embryophyta</taxon>
        <taxon>Tracheophyta</taxon>
        <taxon>Spermatophyta</taxon>
        <taxon>Magnoliopsida</taxon>
        <taxon>eudicotyledons</taxon>
        <taxon>Gunneridae</taxon>
        <taxon>Pentapetalae</taxon>
        <taxon>rosids</taxon>
        <taxon>fabids</taxon>
        <taxon>Fabales</taxon>
        <taxon>Fabaceae</taxon>
        <taxon>Caesalpinioideae</taxon>
        <taxon>Cassia clade</taxon>
        <taxon>Senna</taxon>
    </lineage>
</organism>